<protein>
    <submittedName>
        <fullName evidence="1">Uncharacterized protein</fullName>
    </submittedName>
</protein>
<evidence type="ECO:0000313" key="1">
    <source>
        <dbReference type="EMBL" id="RGW98073.1"/>
    </source>
</evidence>
<sequence>MKAHKTTLSVRELQKTIGQWKSRKITDSTIAKLLELMLGMTAYMNEDAVYPVENFYDISKALKFKNARYLVEAVRLSGAFGIVPGDNVYGMSSFYSYLWKEKEKTDDSAETLPVTLPVKLPQGDIYNIYTIQDNKNNTSSGRISSAEKSLEAARNFFHLINKNPMDKMQIFTPLIDGFQQKEGLAREDACANLVYLVNELLVPYFASQERFMKSTHVGRLCWLSNLLKSAGGLRMLKDATDAGRRQRVQNLADMRSEQRNNHPLCEFEWTDKESGLRFYDDPLEGMVNIPDNAPPRPGAGAEWNVLSGKWGSYEL</sequence>
<name>A0A413E3B1_BACSE</name>
<evidence type="ECO:0000313" key="2">
    <source>
        <dbReference type="Proteomes" id="UP000284777"/>
    </source>
</evidence>
<accession>A0A413E3B1</accession>
<dbReference type="AlphaFoldDB" id="A0A413E3B1"/>
<dbReference type="RefSeq" id="WP_117901988.1">
    <property type="nucleotide sequence ID" value="NZ_QSBD01000007.1"/>
</dbReference>
<dbReference type="EMBL" id="QSBD01000007">
    <property type="protein sequence ID" value="RGW98073.1"/>
    <property type="molecule type" value="Genomic_DNA"/>
</dbReference>
<comment type="caution">
    <text evidence="1">The sequence shown here is derived from an EMBL/GenBank/DDBJ whole genome shotgun (WGS) entry which is preliminary data.</text>
</comment>
<reference evidence="1 2" key="1">
    <citation type="submission" date="2018-08" db="EMBL/GenBank/DDBJ databases">
        <title>A genome reference for cultivated species of the human gut microbiota.</title>
        <authorList>
            <person name="Zou Y."/>
            <person name="Xue W."/>
            <person name="Luo G."/>
        </authorList>
    </citation>
    <scope>NUCLEOTIDE SEQUENCE [LARGE SCALE GENOMIC DNA]</scope>
    <source>
        <strain evidence="1 2">AF05-4</strain>
    </source>
</reference>
<organism evidence="1 2">
    <name type="scientific">Bacteroides stercoris</name>
    <dbReference type="NCBI Taxonomy" id="46506"/>
    <lineage>
        <taxon>Bacteria</taxon>
        <taxon>Pseudomonadati</taxon>
        <taxon>Bacteroidota</taxon>
        <taxon>Bacteroidia</taxon>
        <taxon>Bacteroidales</taxon>
        <taxon>Bacteroidaceae</taxon>
        <taxon>Bacteroides</taxon>
    </lineage>
</organism>
<proteinExistence type="predicted"/>
<dbReference type="Proteomes" id="UP000284777">
    <property type="component" value="Unassembled WGS sequence"/>
</dbReference>
<gene>
    <name evidence="1" type="ORF">DWV41_06505</name>
</gene>